<dbReference type="GO" id="GO:0005960">
    <property type="term" value="C:glycine cleavage complex"/>
    <property type="evidence" value="ECO:0007669"/>
    <property type="project" value="InterPro"/>
</dbReference>
<dbReference type="PROSITE" id="PS50968">
    <property type="entry name" value="BIOTINYL_LIPOYL"/>
    <property type="match status" value="1"/>
</dbReference>
<keyword evidence="2 3" id="KW-0450">Lipoyl</keyword>
<dbReference type="HAMAP" id="MF_00272">
    <property type="entry name" value="GcvH"/>
    <property type="match status" value="1"/>
</dbReference>
<dbReference type="Pfam" id="PF01597">
    <property type="entry name" value="GCV_H"/>
    <property type="match status" value="1"/>
</dbReference>
<feature type="domain" description="Lipoyl-binding" evidence="5">
    <location>
        <begin position="25"/>
        <end position="107"/>
    </location>
</feature>
<evidence type="ECO:0000313" key="7">
    <source>
        <dbReference type="Proteomes" id="UP000024942"/>
    </source>
</evidence>
<dbReference type="GO" id="GO:0019464">
    <property type="term" value="P:glycine decarboxylation via glycine cleavage system"/>
    <property type="evidence" value="ECO:0007669"/>
    <property type="project" value="UniProtKB-UniRule"/>
</dbReference>
<evidence type="ECO:0000259" key="5">
    <source>
        <dbReference type="PROSITE" id="PS50968"/>
    </source>
</evidence>
<dbReference type="InterPro" id="IPR003016">
    <property type="entry name" value="2-oxoA_DH_lipoyl-BS"/>
</dbReference>
<dbReference type="AlphaFoldDB" id="A0A059GBN6"/>
<reference evidence="6 7" key="1">
    <citation type="journal article" date="2014" name="Antonie Van Leeuwenhoek">
        <title>Hyphomonas beringensis sp. nov. and Hyphomonas chukchiensis sp. nov., isolated from surface seawater of the Bering Sea and Chukchi Sea.</title>
        <authorList>
            <person name="Li C."/>
            <person name="Lai Q."/>
            <person name="Li G."/>
            <person name="Dong C."/>
            <person name="Wang J."/>
            <person name="Liao Y."/>
            <person name="Shao Z."/>
        </authorList>
    </citation>
    <scope>NUCLEOTIDE SEQUENCE [LARGE SCALE GENOMIC DNA]</scope>
    <source>
        <strain evidence="6 7">SCH89</strain>
    </source>
</reference>
<comment type="similarity">
    <text evidence="1 3">Belongs to the GcvH family.</text>
</comment>
<feature type="modified residue" description="N6-lipoyllysine" evidence="3 4">
    <location>
        <position position="66"/>
    </location>
</feature>
<dbReference type="InterPro" id="IPR011053">
    <property type="entry name" value="Single_hybrid_motif"/>
</dbReference>
<dbReference type="InterPro" id="IPR002930">
    <property type="entry name" value="GCV_H"/>
</dbReference>
<dbReference type="STRING" id="1280953.HOC_02421"/>
<dbReference type="PATRIC" id="fig|1280953.3.peg.487"/>
<dbReference type="PANTHER" id="PTHR11715:SF3">
    <property type="entry name" value="GLYCINE CLEAVAGE SYSTEM H PROTEIN-RELATED"/>
    <property type="match status" value="1"/>
</dbReference>
<protein>
    <recommendedName>
        <fullName evidence="3">Glycine cleavage system H protein</fullName>
    </recommendedName>
</protein>
<dbReference type="InterPro" id="IPR033753">
    <property type="entry name" value="GCV_H/Fam206"/>
</dbReference>
<dbReference type="OrthoDB" id="9796712at2"/>
<dbReference type="PANTHER" id="PTHR11715">
    <property type="entry name" value="GLYCINE CLEAVAGE SYSTEM H PROTEIN"/>
    <property type="match status" value="1"/>
</dbReference>
<evidence type="ECO:0000256" key="1">
    <source>
        <dbReference type="ARBA" id="ARBA00009249"/>
    </source>
</evidence>
<dbReference type="SUPFAM" id="SSF51230">
    <property type="entry name" value="Single hybrid motif"/>
    <property type="match status" value="1"/>
</dbReference>
<dbReference type="RefSeq" id="WP_035535606.1">
    <property type="nucleotide sequence ID" value="NZ_ARYL01000002.1"/>
</dbReference>
<organism evidence="6 7">
    <name type="scientific">Hyphomonas oceanitis SCH89</name>
    <dbReference type="NCBI Taxonomy" id="1280953"/>
    <lineage>
        <taxon>Bacteria</taxon>
        <taxon>Pseudomonadati</taxon>
        <taxon>Pseudomonadota</taxon>
        <taxon>Alphaproteobacteria</taxon>
        <taxon>Hyphomonadales</taxon>
        <taxon>Hyphomonadaceae</taxon>
        <taxon>Hyphomonas</taxon>
    </lineage>
</organism>
<dbReference type="Gene3D" id="2.40.50.100">
    <property type="match status" value="1"/>
</dbReference>
<dbReference type="EMBL" id="ARYL01000002">
    <property type="protein sequence ID" value="KDA04154.1"/>
    <property type="molecule type" value="Genomic_DNA"/>
</dbReference>
<sequence length="130" mass="14210">MSTKLTEQVTFYTEEHEWVTVHGELGTVGITKFAAEQLGDVVFVETPEVGKVFKKGDDMAVVESVKAASDVYAPVSGEVVDANAVLADKPETVNEHPETEGWFCVIRLSHGEELSGLMDKDAYLEFCKGL</sequence>
<dbReference type="eggNOG" id="COG0509">
    <property type="taxonomic scope" value="Bacteria"/>
</dbReference>
<evidence type="ECO:0000256" key="4">
    <source>
        <dbReference type="PIRSR" id="PIRSR617453-50"/>
    </source>
</evidence>
<keyword evidence="7" id="KW-1185">Reference proteome</keyword>
<dbReference type="PROSITE" id="PS00189">
    <property type="entry name" value="LIPOYL"/>
    <property type="match status" value="1"/>
</dbReference>
<proteinExistence type="inferred from homology"/>
<evidence type="ECO:0000256" key="3">
    <source>
        <dbReference type="HAMAP-Rule" id="MF_00272"/>
    </source>
</evidence>
<comment type="caution">
    <text evidence="6">The sequence shown here is derived from an EMBL/GenBank/DDBJ whole genome shotgun (WGS) entry which is preliminary data.</text>
</comment>
<dbReference type="NCBIfam" id="TIGR00527">
    <property type="entry name" value="gcvH"/>
    <property type="match status" value="1"/>
</dbReference>
<comment type="function">
    <text evidence="3">The glycine cleavage system catalyzes the degradation of glycine. The H protein shuttles the methylamine group of glycine from the P protein to the T protein.</text>
</comment>
<dbReference type="NCBIfam" id="NF002270">
    <property type="entry name" value="PRK01202.1"/>
    <property type="match status" value="1"/>
</dbReference>
<dbReference type="CDD" id="cd06848">
    <property type="entry name" value="GCS_H"/>
    <property type="match status" value="1"/>
</dbReference>
<dbReference type="Proteomes" id="UP000024942">
    <property type="component" value="Unassembled WGS sequence"/>
</dbReference>
<dbReference type="InterPro" id="IPR017453">
    <property type="entry name" value="GCV_H_sub"/>
</dbReference>
<name>A0A059GBN6_9PROT</name>
<comment type="subunit">
    <text evidence="3">The glycine cleavage system is composed of four proteins: P, T, L and H.</text>
</comment>
<evidence type="ECO:0000313" key="6">
    <source>
        <dbReference type="EMBL" id="KDA04154.1"/>
    </source>
</evidence>
<dbReference type="GO" id="GO:0009249">
    <property type="term" value="P:protein lipoylation"/>
    <property type="evidence" value="ECO:0007669"/>
    <property type="project" value="TreeGrafter"/>
</dbReference>
<accession>A0A059GBN6</accession>
<dbReference type="InterPro" id="IPR000089">
    <property type="entry name" value="Biotin_lipoyl"/>
</dbReference>
<evidence type="ECO:0000256" key="2">
    <source>
        <dbReference type="ARBA" id="ARBA00022823"/>
    </source>
</evidence>
<dbReference type="GO" id="GO:0005737">
    <property type="term" value="C:cytoplasm"/>
    <property type="evidence" value="ECO:0007669"/>
    <property type="project" value="TreeGrafter"/>
</dbReference>
<comment type="cofactor">
    <cofactor evidence="3">
        <name>(R)-lipoate</name>
        <dbReference type="ChEBI" id="CHEBI:83088"/>
    </cofactor>
    <text evidence="3">Binds 1 lipoyl cofactor covalently.</text>
</comment>
<gene>
    <name evidence="3" type="primary">gcvH</name>
    <name evidence="6" type="ORF">HOC_02421</name>
</gene>